<dbReference type="Gene3D" id="1.10.287.3490">
    <property type="match status" value="1"/>
</dbReference>
<keyword evidence="6" id="KW-0472">Membrane</keyword>
<dbReference type="GO" id="GO:0016592">
    <property type="term" value="C:mediator complex"/>
    <property type="evidence" value="ECO:0007669"/>
    <property type="project" value="InterPro"/>
</dbReference>
<dbReference type="GO" id="GO:0003712">
    <property type="term" value="F:transcription coregulator activity"/>
    <property type="evidence" value="ECO:0007669"/>
    <property type="project" value="InterPro"/>
</dbReference>
<comment type="similarity">
    <text evidence="2 4">Belongs to the Mediator complex subunit 11 family.</text>
</comment>
<gene>
    <name evidence="4" type="primary">MED11</name>
    <name evidence="7" type="ORF">PGRI_076480</name>
</gene>
<dbReference type="Pfam" id="PF10280">
    <property type="entry name" value="Med11"/>
    <property type="match status" value="1"/>
</dbReference>
<feature type="compositionally biased region" description="Polar residues" evidence="5">
    <location>
        <begin position="60"/>
        <end position="70"/>
    </location>
</feature>
<feature type="region of interest" description="Disordered" evidence="5">
    <location>
        <begin position="59"/>
        <end position="98"/>
    </location>
</feature>
<dbReference type="AlphaFoldDB" id="A0A135LZW2"/>
<proteinExistence type="inferred from homology"/>
<keyword evidence="4" id="KW-0804">Transcription</keyword>
<comment type="caution">
    <text evidence="7">The sequence shown here is derived from an EMBL/GenBank/DDBJ whole genome shotgun (WGS) entry which is preliminary data.</text>
</comment>
<feature type="transmembrane region" description="Helical" evidence="6">
    <location>
        <begin position="12"/>
        <end position="35"/>
    </location>
</feature>
<comment type="subunit">
    <text evidence="4">Component of the Mediator complex.</text>
</comment>
<evidence type="ECO:0000256" key="5">
    <source>
        <dbReference type="SAM" id="MobiDB-lite"/>
    </source>
</evidence>
<dbReference type="GO" id="GO:0006357">
    <property type="term" value="P:regulation of transcription by RNA polymerase II"/>
    <property type="evidence" value="ECO:0007669"/>
    <property type="project" value="InterPro"/>
</dbReference>
<sequence length="360" mass="39025">MENSRACRIDRITHSALLCLWLPIANLLTIQGLPWPMNRELQACTIFHILGVKARHSDSPAMNQASQTWPTPKHRTDTTHKEQSSRKGTKAPLGGALGPGVGVEWTGVPGKGCWEPIIPFPFTPGPILPLRGPGLGAPPGADMINAYDDNFETAQIAMKDGNRTELLQRVESPVVGLVNMGENVPPQELPTFTSADRIRQLNDMDKDVTKLLHSAGLAIQALTNAKPDSSSVAPDGSLDSHKTRFKEASAKYFALLSSADVNLRRQIYSLEESSLVGPEKGPRAGDTKTGARAEGVVGAKSRVPNSLDISRLNTRKDTVGKDKEAELWAAARKFVEQTQKPSEASKDSRPSNEPEGMQMD</sequence>
<reference evidence="7 8" key="1">
    <citation type="journal article" date="2016" name="BMC Genomics">
        <title>Genome sequencing and secondary metabolism of the postharvest pathogen Penicillium griseofulvum.</title>
        <authorList>
            <person name="Banani H."/>
            <person name="Marcet-Houben M."/>
            <person name="Ballester A.R."/>
            <person name="Abbruscato P."/>
            <person name="Gonzalez-Candelas L."/>
            <person name="Gabaldon T."/>
            <person name="Spadaro D."/>
        </authorList>
    </citation>
    <scope>NUCLEOTIDE SEQUENCE [LARGE SCALE GENOMIC DNA]</scope>
    <source>
        <strain evidence="7 8">PG3</strain>
    </source>
</reference>
<keyword evidence="8" id="KW-1185">Reference proteome</keyword>
<dbReference type="Proteomes" id="UP000070168">
    <property type="component" value="Unassembled WGS sequence"/>
</dbReference>
<feature type="compositionally biased region" description="Basic and acidic residues" evidence="5">
    <location>
        <begin position="343"/>
        <end position="352"/>
    </location>
</feature>
<evidence type="ECO:0000256" key="6">
    <source>
        <dbReference type="SAM" id="Phobius"/>
    </source>
</evidence>
<keyword evidence="3 4" id="KW-0539">Nucleus</keyword>
<accession>A0A135LZW2</accession>
<evidence type="ECO:0000256" key="1">
    <source>
        <dbReference type="ARBA" id="ARBA00004123"/>
    </source>
</evidence>
<evidence type="ECO:0000256" key="3">
    <source>
        <dbReference type="ARBA" id="ARBA00023242"/>
    </source>
</evidence>
<dbReference type="InterPro" id="IPR019404">
    <property type="entry name" value="Mediator_Med11"/>
</dbReference>
<dbReference type="STRING" id="5078.A0A135LZW2"/>
<keyword evidence="6" id="KW-0812">Transmembrane</keyword>
<comment type="function">
    <text evidence="4">Component of the Mediator complex, a coactivator involved in the regulated transcription of nearly all RNA polymerase II-dependent genes. Mediator functions as a bridge to convey information from gene-specific regulatory proteins to the basal RNA polymerase II transcription machinery. Mediator is recruited to promoters by direct interactions with regulatory proteins and serves as a scaffold for the assembly of a functional pre-initiation complex with RNA polymerase II and the general transcription factors.</text>
</comment>
<dbReference type="EMBL" id="LHQR01000013">
    <property type="protein sequence ID" value="KXG54504.1"/>
    <property type="molecule type" value="Genomic_DNA"/>
</dbReference>
<dbReference type="OrthoDB" id="5418434at2759"/>
<evidence type="ECO:0000256" key="4">
    <source>
        <dbReference type="RuleBase" id="RU364147"/>
    </source>
</evidence>
<name>A0A135LZW2_PENPA</name>
<feature type="compositionally biased region" description="Basic and acidic residues" evidence="5">
    <location>
        <begin position="74"/>
        <end position="85"/>
    </location>
</feature>
<comment type="subcellular location">
    <subcellularLocation>
        <location evidence="1 4">Nucleus</location>
    </subcellularLocation>
</comment>
<keyword evidence="4" id="KW-0010">Activator</keyword>
<protein>
    <recommendedName>
        <fullName evidence="4">Mediator of RNA polymerase II transcription subunit 11</fullName>
    </recommendedName>
    <alternativeName>
        <fullName evidence="4">Mediator complex subunit 11</fullName>
    </alternativeName>
</protein>
<evidence type="ECO:0000256" key="2">
    <source>
        <dbReference type="ARBA" id="ARBA00008186"/>
    </source>
</evidence>
<feature type="region of interest" description="Disordered" evidence="5">
    <location>
        <begin position="334"/>
        <end position="360"/>
    </location>
</feature>
<organism evidence="7 8">
    <name type="scientific">Penicillium patulum</name>
    <name type="common">Penicillium griseofulvum</name>
    <dbReference type="NCBI Taxonomy" id="5078"/>
    <lineage>
        <taxon>Eukaryota</taxon>
        <taxon>Fungi</taxon>
        <taxon>Dikarya</taxon>
        <taxon>Ascomycota</taxon>
        <taxon>Pezizomycotina</taxon>
        <taxon>Eurotiomycetes</taxon>
        <taxon>Eurotiomycetidae</taxon>
        <taxon>Eurotiales</taxon>
        <taxon>Aspergillaceae</taxon>
        <taxon>Penicillium</taxon>
    </lineage>
</organism>
<keyword evidence="4" id="KW-0805">Transcription regulation</keyword>
<evidence type="ECO:0000313" key="8">
    <source>
        <dbReference type="Proteomes" id="UP000070168"/>
    </source>
</evidence>
<keyword evidence="6" id="KW-1133">Transmembrane helix</keyword>
<evidence type="ECO:0000313" key="7">
    <source>
        <dbReference type="EMBL" id="KXG54504.1"/>
    </source>
</evidence>